<keyword evidence="4" id="KW-0132">Cell division</keyword>
<dbReference type="GO" id="GO:0051301">
    <property type="term" value="P:cell division"/>
    <property type="evidence" value="ECO:0007669"/>
    <property type="project" value="UniProtKB-KW"/>
</dbReference>
<dbReference type="InterPro" id="IPR048258">
    <property type="entry name" value="Cyclins_cyclin-box"/>
</dbReference>
<feature type="region of interest" description="Disordered" evidence="10">
    <location>
        <begin position="86"/>
        <end position="110"/>
    </location>
</feature>
<dbReference type="InterPro" id="IPR006671">
    <property type="entry name" value="Cyclin_N"/>
</dbReference>
<evidence type="ECO:0000256" key="6">
    <source>
        <dbReference type="ARBA" id="ARBA00023127"/>
    </source>
</evidence>
<evidence type="ECO:0000256" key="4">
    <source>
        <dbReference type="ARBA" id="ARBA00022618"/>
    </source>
</evidence>
<keyword evidence="14" id="KW-1185">Reference proteome</keyword>
<evidence type="ECO:0000256" key="7">
    <source>
        <dbReference type="ARBA" id="ARBA00023306"/>
    </source>
</evidence>
<evidence type="ECO:0000256" key="8">
    <source>
        <dbReference type="ARBA" id="ARBA00032263"/>
    </source>
</evidence>
<evidence type="ECO:0000313" key="13">
    <source>
        <dbReference type="EMBL" id="CAJ1930640.1"/>
    </source>
</evidence>
<evidence type="ECO:0000259" key="12">
    <source>
        <dbReference type="SMART" id="SM01332"/>
    </source>
</evidence>
<dbReference type="SMART" id="SM01332">
    <property type="entry name" value="Cyclin_C"/>
    <property type="match status" value="1"/>
</dbReference>
<dbReference type="PIRSF" id="PIRSF001771">
    <property type="entry name" value="Cyclin_A_B_D_E"/>
    <property type="match status" value="1"/>
</dbReference>
<sequence length="432" mass="49225">MVISENRSKTINPTGFEGGINCEKNRKLGQNRRALSVINQNLVAEGRSYPCVVNKRALAEKQDVCEKKQADPVHRPITRRFAAQIASTQQNRAEAEGTKKSNLGNSNSNGFGEVIFVDDEHKPTGDQPVPMSLEQTEPMHSESDQMEEVEMEDIIDETVLDIDTCDANNPLAVVDYIEDLYTYYRKTEDTSRVSPNYMTQQFDINERMRAILIDWLIEVHDKFDLMHETLFLTVNLIDRFLAKQTVVRKKLQLVGLVAMLLACKYEEVSVPVVGDLILISDKAYTRKEVLEMEKLMVNTLQFNMSVPTAYVFIKRFLKAAQADRKLELLAFFLVELSLVEYEMLKFPPSLLAAAAVYTAQCSIYGFKQWSKTCEWHSNYSEDQLLECSTLMVDFHQKAGNGKLTGVHRKYCSSKFGYTAKCEPARFLVENSL</sequence>
<keyword evidence="5" id="KW-0498">Mitosis</keyword>
<evidence type="ECO:0000256" key="5">
    <source>
        <dbReference type="ARBA" id="ARBA00022776"/>
    </source>
</evidence>
<dbReference type="CDD" id="cd20511">
    <property type="entry name" value="CYCLIN_AtCycB-like_rpt2"/>
    <property type="match status" value="1"/>
</dbReference>
<gene>
    <name evidence="13" type="ORF">AYBTSS11_LOCUS4826</name>
</gene>
<dbReference type="EMBL" id="OY731399">
    <property type="protein sequence ID" value="CAJ1930640.1"/>
    <property type="molecule type" value="Genomic_DNA"/>
</dbReference>
<feature type="domain" description="Cyclin C-terminal" evidence="12">
    <location>
        <begin position="307"/>
        <end position="424"/>
    </location>
</feature>
<feature type="compositionally biased region" description="Low complexity" evidence="10">
    <location>
        <begin position="101"/>
        <end position="110"/>
    </location>
</feature>
<dbReference type="FunFam" id="1.10.472.10:FF:000032">
    <property type="entry name" value="G2/mitotic-specific cyclin-1"/>
    <property type="match status" value="1"/>
</dbReference>
<dbReference type="GO" id="GO:0010332">
    <property type="term" value="P:response to gamma radiation"/>
    <property type="evidence" value="ECO:0007669"/>
    <property type="project" value="UniProtKB-ARBA"/>
</dbReference>
<dbReference type="InterPro" id="IPR004367">
    <property type="entry name" value="Cyclin_C-dom"/>
</dbReference>
<keyword evidence="6 9" id="KW-0195">Cyclin</keyword>
<evidence type="ECO:0000256" key="3">
    <source>
        <dbReference type="ARBA" id="ARBA00011177"/>
    </source>
</evidence>
<reference evidence="13" key="1">
    <citation type="submission" date="2023-10" db="EMBL/GenBank/DDBJ databases">
        <authorList>
            <person name="Domelevo Entfellner J.-B."/>
        </authorList>
    </citation>
    <scope>NUCLEOTIDE SEQUENCE</scope>
</reference>
<feature type="domain" description="Cyclin-like" evidence="11">
    <location>
        <begin position="214"/>
        <end position="298"/>
    </location>
</feature>
<dbReference type="InterPro" id="IPR046965">
    <property type="entry name" value="Cyclin_A/B-like"/>
</dbReference>
<accession>A0AA86RX68</accession>
<dbReference type="InterPro" id="IPR013763">
    <property type="entry name" value="Cyclin-like_dom"/>
</dbReference>
<dbReference type="Gramene" id="rna-AYBTSS11_LOCUS4826">
    <property type="protein sequence ID" value="CAJ1930640.1"/>
    <property type="gene ID" value="gene-AYBTSS11_LOCUS4826"/>
</dbReference>
<dbReference type="Proteomes" id="UP001189624">
    <property type="component" value="Chromosome 2"/>
</dbReference>
<keyword evidence="7" id="KW-0131">Cell cycle</keyword>
<dbReference type="SUPFAM" id="SSF47954">
    <property type="entry name" value="Cyclin-like"/>
    <property type="match status" value="2"/>
</dbReference>
<dbReference type="SMART" id="SM00385">
    <property type="entry name" value="CYCLIN"/>
    <property type="match status" value="2"/>
</dbReference>
<comment type="function">
    <text evidence="1">Essential for the control of the cell cycle at the G2/M (mitosis) transition.</text>
</comment>
<organism evidence="13 14">
    <name type="scientific">Sphenostylis stenocarpa</name>
    <dbReference type="NCBI Taxonomy" id="92480"/>
    <lineage>
        <taxon>Eukaryota</taxon>
        <taxon>Viridiplantae</taxon>
        <taxon>Streptophyta</taxon>
        <taxon>Embryophyta</taxon>
        <taxon>Tracheophyta</taxon>
        <taxon>Spermatophyta</taxon>
        <taxon>Magnoliopsida</taxon>
        <taxon>eudicotyledons</taxon>
        <taxon>Gunneridae</taxon>
        <taxon>Pentapetalae</taxon>
        <taxon>rosids</taxon>
        <taxon>fabids</taxon>
        <taxon>Fabales</taxon>
        <taxon>Fabaceae</taxon>
        <taxon>Papilionoideae</taxon>
        <taxon>50 kb inversion clade</taxon>
        <taxon>NPAAA clade</taxon>
        <taxon>indigoferoid/millettioid clade</taxon>
        <taxon>Phaseoleae</taxon>
        <taxon>Sphenostylis</taxon>
    </lineage>
</organism>
<dbReference type="InterPro" id="IPR036915">
    <property type="entry name" value="Cyclin-like_sf"/>
</dbReference>
<evidence type="ECO:0000256" key="2">
    <source>
        <dbReference type="ARBA" id="ARBA00006955"/>
    </source>
</evidence>
<dbReference type="GO" id="GO:0016538">
    <property type="term" value="F:cyclin-dependent protein serine/threonine kinase regulator activity"/>
    <property type="evidence" value="ECO:0007669"/>
    <property type="project" value="InterPro"/>
</dbReference>
<feature type="domain" description="Cyclin-like" evidence="11">
    <location>
        <begin position="311"/>
        <end position="393"/>
    </location>
</feature>
<evidence type="ECO:0000256" key="10">
    <source>
        <dbReference type="SAM" id="MobiDB-lite"/>
    </source>
</evidence>
<dbReference type="AlphaFoldDB" id="A0AA86RX68"/>
<dbReference type="PANTHER" id="PTHR10177">
    <property type="entry name" value="CYCLINS"/>
    <property type="match status" value="1"/>
</dbReference>
<dbReference type="Pfam" id="PF00134">
    <property type="entry name" value="Cyclin_N"/>
    <property type="match status" value="1"/>
</dbReference>
<comment type="similarity">
    <text evidence="2">Belongs to the cyclin family. Cyclin AB subfamily.</text>
</comment>
<evidence type="ECO:0000256" key="1">
    <source>
        <dbReference type="ARBA" id="ARBA00003222"/>
    </source>
</evidence>
<dbReference type="CDD" id="cd20567">
    <property type="entry name" value="CYCLIN_AtCycB-like_rpt1"/>
    <property type="match status" value="1"/>
</dbReference>
<proteinExistence type="inferred from homology"/>
<evidence type="ECO:0000256" key="9">
    <source>
        <dbReference type="RuleBase" id="RU000383"/>
    </source>
</evidence>
<comment type="subunit">
    <text evidence="3">Interacts with the CDC2 protein kinase to form a serine/threonine kinase holoenzyme complex also known as maturation promoting factor (MPF). The cyclin subunit imparts substrate specificity to the complex.</text>
</comment>
<dbReference type="Pfam" id="PF02984">
    <property type="entry name" value="Cyclin_C"/>
    <property type="match status" value="1"/>
</dbReference>
<dbReference type="PROSITE" id="PS00292">
    <property type="entry name" value="CYCLINS"/>
    <property type="match status" value="1"/>
</dbReference>
<dbReference type="Gene3D" id="1.10.472.10">
    <property type="entry name" value="Cyclin-like"/>
    <property type="match status" value="2"/>
</dbReference>
<evidence type="ECO:0000313" key="14">
    <source>
        <dbReference type="Proteomes" id="UP001189624"/>
    </source>
</evidence>
<evidence type="ECO:0000259" key="11">
    <source>
        <dbReference type="SMART" id="SM00385"/>
    </source>
</evidence>
<protein>
    <recommendedName>
        <fullName evidence="8">B-like cyclin</fullName>
    </recommendedName>
</protein>
<dbReference type="InterPro" id="IPR039361">
    <property type="entry name" value="Cyclin"/>
</dbReference>
<name>A0AA86RX68_9FABA</name>
<dbReference type="GO" id="GO:0044772">
    <property type="term" value="P:mitotic cell cycle phase transition"/>
    <property type="evidence" value="ECO:0007669"/>
    <property type="project" value="InterPro"/>
</dbReference>